<evidence type="ECO:0000313" key="2">
    <source>
        <dbReference type="Proteomes" id="UP001148184"/>
    </source>
</evidence>
<protein>
    <submittedName>
        <fullName evidence="1">Uncharacterized protein</fullName>
    </submittedName>
</protein>
<comment type="caution">
    <text evidence="1">The sequence shown here is derived from an EMBL/GenBank/DDBJ whole genome shotgun (WGS) entry which is preliminary data.</text>
</comment>
<evidence type="ECO:0000313" key="1">
    <source>
        <dbReference type="EMBL" id="MDD1016160.1"/>
    </source>
</evidence>
<name>A0ABT5PCY4_9PSED</name>
<accession>A0ABT5PCY4</accession>
<dbReference type="Proteomes" id="UP001148184">
    <property type="component" value="Unassembled WGS sequence"/>
</dbReference>
<dbReference type="RefSeq" id="WP_273894815.1">
    <property type="nucleotide sequence ID" value="NZ_JAMDGP010000038.1"/>
</dbReference>
<organism evidence="1 2">
    <name type="scientific">Pseudomonas rubra</name>
    <dbReference type="NCBI Taxonomy" id="2942627"/>
    <lineage>
        <taxon>Bacteria</taxon>
        <taxon>Pseudomonadati</taxon>
        <taxon>Pseudomonadota</taxon>
        <taxon>Gammaproteobacteria</taxon>
        <taxon>Pseudomonadales</taxon>
        <taxon>Pseudomonadaceae</taxon>
        <taxon>Pseudomonas</taxon>
    </lineage>
</organism>
<keyword evidence="2" id="KW-1185">Reference proteome</keyword>
<dbReference type="EMBL" id="JAMDGZ010000048">
    <property type="protein sequence ID" value="MDD1016160.1"/>
    <property type="molecule type" value="Genomic_DNA"/>
</dbReference>
<reference evidence="1 2" key="1">
    <citation type="submission" date="2022-05" db="EMBL/GenBank/DDBJ databases">
        <title>Novel Pseudomonas spp. Isolated from a Rainbow Trout Aquaculture Facility.</title>
        <authorList>
            <person name="Testerman T."/>
            <person name="Graf J."/>
        </authorList>
    </citation>
    <scope>NUCLEOTIDE SEQUENCE [LARGE SCALE GENOMIC DNA]</scope>
    <source>
        <strain evidence="1 2">ID1025</strain>
    </source>
</reference>
<gene>
    <name evidence="1" type="ORF">M5G17_21000</name>
</gene>
<proteinExistence type="predicted"/>
<sequence length="120" mass="13364">MKSEDSNEDLLTVPIISAEALVITLRKHYPILSLSKMNAILLSAPAISIPERILPMHFTVHRMISGRDTDNSTAKEAENLLAAIDRFFEALTISSDYSKTQIASSKYNAINLFKEQGWIA</sequence>